<dbReference type="OrthoDB" id="9855870at2"/>
<name>A0A3M8DIC3_9BACL</name>
<comment type="caution">
    <text evidence="2">The sequence shown here is derived from an EMBL/GenBank/DDBJ whole genome shotgun (WGS) entry which is preliminary data.</text>
</comment>
<evidence type="ECO:0000313" key="2">
    <source>
        <dbReference type="EMBL" id="RNB87211.1"/>
    </source>
</evidence>
<accession>A0A3M8DIC3</accession>
<keyword evidence="1" id="KW-0175">Coiled coil</keyword>
<reference evidence="2 3" key="1">
    <citation type="submission" date="2018-10" db="EMBL/GenBank/DDBJ databases">
        <title>Phylogenomics of Brevibacillus.</title>
        <authorList>
            <person name="Dunlap C."/>
        </authorList>
    </citation>
    <scope>NUCLEOTIDE SEQUENCE [LARGE SCALE GENOMIC DNA]</scope>
    <source>
        <strain evidence="2 3">JCM 15716</strain>
    </source>
</reference>
<dbReference type="Proteomes" id="UP000271031">
    <property type="component" value="Unassembled WGS sequence"/>
</dbReference>
<sequence>MKKVIYYDEFNRRYLVIDTVSGSLNWLEESDQSLANLNLKSAQELYENISIRFMQSKPSDIKIEKFEPNNNVTRKTFNGRSLLKIGNKNIGQIINDIYAKEIDNFNKQGGIILTSYINQIQKVLFLMPYPKKFEKNSEASRKTLIQEPDFDENSEKKSFEILTSEQNNKSKQGEYINSNGNDFIETIVKLPKTLFNEKQNDERIFEMLTKNNKYLIEVHQDLSNKMSYLNSIIKSSVEFQNNKDDYIKNLENQIQKLNIQIELLISDRKLLEQEKEKAELIAFNNFKAKLKMSRVAIEKQIDLDENFSTKDKLFSLIKTLAYHTLHNDEDIKKLLENEDFFSEWIDFSNNIDSKLQSLLDIKSDFKSINLID</sequence>
<feature type="coiled-coil region" evidence="1">
    <location>
        <begin position="240"/>
        <end position="281"/>
    </location>
</feature>
<gene>
    <name evidence="2" type="ORF">EDM56_16165</name>
</gene>
<keyword evidence="3" id="KW-1185">Reference proteome</keyword>
<evidence type="ECO:0000313" key="3">
    <source>
        <dbReference type="Proteomes" id="UP000271031"/>
    </source>
</evidence>
<protein>
    <submittedName>
        <fullName evidence="2">Uncharacterized protein</fullName>
    </submittedName>
</protein>
<dbReference type="EMBL" id="RHHQ01000012">
    <property type="protein sequence ID" value="RNB87211.1"/>
    <property type="molecule type" value="Genomic_DNA"/>
</dbReference>
<proteinExistence type="predicted"/>
<dbReference type="AlphaFoldDB" id="A0A3M8DIC3"/>
<dbReference type="RefSeq" id="WP_122918910.1">
    <property type="nucleotide sequence ID" value="NZ_RHHQ01000012.1"/>
</dbReference>
<organism evidence="2 3">
    <name type="scientific">Brevibacillus fluminis</name>
    <dbReference type="NCBI Taxonomy" id="511487"/>
    <lineage>
        <taxon>Bacteria</taxon>
        <taxon>Bacillati</taxon>
        <taxon>Bacillota</taxon>
        <taxon>Bacilli</taxon>
        <taxon>Bacillales</taxon>
        <taxon>Paenibacillaceae</taxon>
        <taxon>Brevibacillus</taxon>
    </lineage>
</organism>
<evidence type="ECO:0000256" key="1">
    <source>
        <dbReference type="SAM" id="Coils"/>
    </source>
</evidence>